<feature type="domain" description="Solute-binding protein family 3/N-terminal" evidence="4">
    <location>
        <begin position="21"/>
        <end position="246"/>
    </location>
</feature>
<keyword evidence="7" id="KW-1185">Reference proteome</keyword>
<feature type="signal peptide" evidence="3">
    <location>
        <begin position="1"/>
        <end position="19"/>
    </location>
</feature>
<dbReference type="PANTHER" id="PTHR35936:SF6">
    <property type="entry name" value="AMINO ACID ABC TRANSPORTER SUBSTRATE-BINDING PAAT FAMILY PROTEIN"/>
    <property type="match status" value="1"/>
</dbReference>
<keyword evidence="2 3" id="KW-0732">Signal</keyword>
<proteinExistence type="inferred from homology"/>
<evidence type="ECO:0000259" key="4">
    <source>
        <dbReference type="SMART" id="SM00062"/>
    </source>
</evidence>
<accession>A0AAU7XX46</accession>
<sequence length="249" mass="27489">MRTLVIALLCSLLSVPAWAERVTIAAEDDWAPYSSIGTDGSSAQGFAVDLVRAALGTQDIEVDFLTVPFSRCLFYAQGTRAVACFDVTITDANRDQYIWHPTPLFEEGLAIFGPADDPRTDMGAKDLAGKVVGITNGYTYPTSFMEDPAIHRYNANSDSQLLQMLVAGRVDYILLNTMPGYMRINQDPHLRGKVKLTGVLQTDGFWLAFSKAHPDGARIAKAFETGLQALHKSGRYASMEADFRKRYQH</sequence>
<dbReference type="EMBL" id="CP158373">
    <property type="protein sequence ID" value="XBY61948.1"/>
    <property type="molecule type" value="Genomic_DNA"/>
</dbReference>
<dbReference type="SMART" id="SM00062">
    <property type="entry name" value="PBPb"/>
    <property type="match status" value="1"/>
</dbReference>
<dbReference type="EMBL" id="AP023081">
    <property type="protein sequence ID" value="BCD88195.1"/>
    <property type="molecule type" value="Genomic_DNA"/>
</dbReference>
<evidence type="ECO:0000256" key="1">
    <source>
        <dbReference type="ARBA" id="ARBA00010333"/>
    </source>
</evidence>
<evidence type="ECO:0000313" key="7">
    <source>
        <dbReference type="Proteomes" id="UP001064896"/>
    </source>
</evidence>
<evidence type="ECO:0000313" key="5">
    <source>
        <dbReference type="EMBL" id="BCD88195.1"/>
    </source>
</evidence>
<evidence type="ECO:0000313" key="6">
    <source>
        <dbReference type="EMBL" id="XBY61948.1"/>
    </source>
</evidence>
<organism evidence="6">
    <name type="scientific">Pseudomonas solani</name>
    <dbReference type="NCBI Taxonomy" id="2731552"/>
    <lineage>
        <taxon>Bacteria</taxon>
        <taxon>Pseudomonadati</taxon>
        <taxon>Pseudomonadota</taxon>
        <taxon>Gammaproteobacteria</taxon>
        <taxon>Pseudomonadales</taxon>
        <taxon>Pseudomonadaceae</taxon>
        <taxon>Pseudomonas</taxon>
    </lineage>
</organism>
<gene>
    <name evidence="6" type="ORF">ABS648_18500</name>
    <name evidence="5" type="ORF">PSm6_46020</name>
</gene>
<protein>
    <submittedName>
        <fullName evidence="5 6">Transporter</fullName>
    </submittedName>
</protein>
<dbReference type="PANTHER" id="PTHR35936">
    <property type="entry name" value="MEMBRANE-BOUND LYTIC MUREIN TRANSGLYCOSYLASE F"/>
    <property type="match status" value="1"/>
</dbReference>
<evidence type="ECO:0000256" key="3">
    <source>
        <dbReference type="SAM" id="SignalP"/>
    </source>
</evidence>
<dbReference type="Gene3D" id="3.40.190.10">
    <property type="entry name" value="Periplasmic binding protein-like II"/>
    <property type="match status" value="2"/>
</dbReference>
<reference evidence="6" key="2">
    <citation type="submission" date="2023-08" db="EMBL/GenBank/DDBJ databases">
        <title>Increased levels of nutrients transform a symbiont into a lethal pathobiont.</title>
        <authorList>
            <person name="Lachnit T."/>
            <person name="Ulrich L."/>
            <person name="Willmer F.M."/>
            <person name="Hasenbein T."/>
            <person name="Steiner L.X."/>
            <person name="Wolters M."/>
            <person name="Herbst E.M."/>
            <person name="Deines P."/>
        </authorList>
    </citation>
    <scope>NUCLEOTIDE SEQUENCE</scope>
    <source>
        <strain evidence="6">T3</strain>
    </source>
</reference>
<dbReference type="Proteomes" id="UP001064896">
    <property type="component" value="Chromosome"/>
</dbReference>
<dbReference type="SUPFAM" id="SSF53850">
    <property type="entry name" value="Periplasmic binding protein-like II"/>
    <property type="match status" value="1"/>
</dbReference>
<dbReference type="InterPro" id="IPR001638">
    <property type="entry name" value="Solute-binding_3/MltF_N"/>
</dbReference>
<dbReference type="Pfam" id="PF00497">
    <property type="entry name" value="SBP_bac_3"/>
    <property type="match status" value="1"/>
</dbReference>
<comment type="similarity">
    <text evidence="1">Belongs to the bacterial solute-binding protein 3 family.</text>
</comment>
<feature type="chain" id="PRO_5043739465" evidence="3">
    <location>
        <begin position="20"/>
        <end position="249"/>
    </location>
</feature>
<evidence type="ECO:0000256" key="2">
    <source>
        <dbReference type="ARBA" id="ARBA00022729"/>
    </source>
</evidence>
<name>A0AAU7XX46_9PSED</name>
<dbReference type="AlphaFoldDB" id="A0AAU7XX46"/>
<dbReference type="RefSeq" id="WP_265168350.1">
    <property type="nucleotide sequence ID" value="NZ_AP023081.1"/>
</dbReference>
<reference evidence="5" key="1">
    <citation type="submission" date="2020-05" db="EMBL/GenBank/DDBJ databases">
        <title>Complete genome sequence of Pseudomonas sp. Sm006.</title>
        <authorList>
            <person name="Takeuchi K."/>
            <person name="Someya N."/>
        </authorList>
    </citation>
    <scope>NUCLEOTIDE SEQUENCE</scope>
    <source>
        <strain evidence="5">Sm006</strain>
    </source>
</reference>